<keyword evidence="1" id="KW-1133">Transmembrane helix</keyword>
<feature type="transmembrane region" description="Helical" evidence="1">
    <location>
        <begin position="160"/>
        <end position="182"/>
    </location>
</feature>
<evidence type="ECO:0000256" key="1">
    <source>
        <dbReference type="SAM" id="Phobius"/>
    </source>
</evidence>
<reference evidence="2" key="2">
    <citation type="submission" date="2020-05" db="UniProtKB">
        <authorList>
            <consortium name="EnsemblMetazoa"/>
        </authorList>
    </citation>
    <scope>IDENTIFICATION</scope>
    <source>
        <strain evidence="2">IAEA</strain>
    </source>
</reference>
<proteinExistence type="predicted"/>
<name>A0A1A9WIW7_9MUSC</name>
<keyword evidence="3" id="KW-1185">Reference proteome</keyword>
<dbReference type="VEuPathDB" id="VectorBase:GBRI021462"/>
<evidence type="ECO:0000313" key="2">
    <source>
        <dbReference type="EnsemblMetazoa" id="GBRI021462-PA"/>
    </source>
</evidence>
<reference evidence="3" key="1">
    <citation type="submission" date="2014-03" db="EMBL/GenBank/DDBJ databases">
        <authorList>
            <person name="Aksoy S."/>
            <person name="Warren W."/>
            <person name="Wilson R.K."/>
        </authorList>
    </citation>
    <scope>NUCLEOTIDE SEQUENCE [LARGE SCALE GENOMIC DNA]</scope>
    <source>
        <strain evidence="3">IAEA</strain>
    </source>
</reference>
<dbReference type="EnsemblMetazoa" id="GBRI021462-RA">
    <property type="protein sequence ID" value="GBRI021462-PA"/>
    <property type="gene ID" value="GBRI021462"/>
</dbReference>
<accession>A0A1A9WIW7</accession>
<evidence type="ECO:0000313" key="3">
    <source>
        <dbReference type="Proteomes" id="UP000091820"/>
    </source>
</evidence>
<dbReference type="AlphaFoldDB" id="A0A1A9WIW7"/>
<protein>
    <submittedName>
        <fullName evidence="2">Uncharacterized protein</fullName>
    </submittedName>
</protein>
<keyword evidence="1" id="KW-0472">Membrane</keyword>
<organism evidence="2 3">
    <name type="scientific">Glossina brevipalpis</name>
    <dbReference type="NCBI Taxonomy" id="37001"/>
    <lineage>
        <taxon>Eukaryota</taxon>
        <taxon>Metazoa</taxon>
        <taxon>Ecdysozoa</taxon>
        <taxon>Arthropoda</taxon>
        <taxon>Hexapoda</taxon>
        <taxon>Insecta</taxon>
        <taxon>Pterygota</taxon>
        <taxon>Neoptera</taxon>
        <taxon>Endopterygota</taxon>
        <taxon>Diptera</taxon>
        <taxon>Brachycera</taxon>
        <taxon>Muscomorpha</taxon>
        <taxon>Hippoboscoidea</taxon>
        <taxon>Glossinidae</taxon>
        <taxon>Glossina</taxon>
    </lineage>
</organism>
<sequence>MKINPLFLLSSIFIDDRCAKIYRPYFRSFSPESHKQNENQYNYPGRNDKQLHLLTNNHYDRMPKVNEVQPIKIEWTFYKSSELYSFGLWTSYIYTPSLLFDTESMLSLAINFNFRYLGNLCLHFINTYQENNYFDGKRNVWKLYVSRKVARQDHFEKGHLLLLLLLLTAGFYWFPVYYLNVYDKDNYKERKKEVCAYTGNVLLENECYTRILKD</sequence>
<dbReference type="Proteomes" id="UP000091820">
    <property type="component" value="Unassembled WGS sequence"/>
</dbReference>
<keyword evidence="1" id="KW-0812">Transmembrane</keyword>